<dbReference type="GO" id="GO:0005737">
    <property type="term" value="C:cytoplasm"/>
    <property type="evidence" value="ECO:0007669"/>
    <property type="project" value="UniProtKB-SubCell"/>
</dbReference>
<dbReference type="KEGG" id="eff:skT53_13240"/>
<dbReference type="PIRSF" id="PIRSF000171">
    <property type="entry name" value="SDHA_APRA_LASPO"/>
    <property type="match status" value="1"/>
</dbReference>
<feature type="active site" description="Proton acceptor" evidence="12">
    <location>
        <position position="277"/>
    </location>
</feature>
<dbReference type="SUPFAM" id="SSF46977">
    <property type="entry name" value="Succinate dehydrogenase/fumarate reductase flavoprotein C-terminal domain"/>
    <property type="match status" value="1"/>
</dbReference>
<dbReference type="AlphaFoldDB" id="A0A7I8DBK2"/>
<dbReference type="SUPFAM" id="SSF56425">
    <property type="entry name" value="Succinate dehydrogenase/fumarate reductase flavoprotein, catalytic domain"/>
    <property type="match status" value="1"/>
</dbReference>
<keyword evidence="18" id="KW-1185">Reference proteome</keyword>
<evidence type="ECO:0000313" key="17">
    <source>
        <dbReference type="EMBL" id="BCJ86339.1"/>
    </source>
</evidence>
<dbReference type="EC" id="1.4.3.16" evidence="4 11"/>
<evidence type="ECO:0000256" key="2">
    <source>
        <dbReference type="ARBA" id="ARBA00004950"/>
    </source>
</evidence>
<feature type="domain" description="FAD-dependent oxidoreductase 2 FAD-binding" evidence="15">
    <location>
        <begin position="8"/>
        <end position="375"/>
    </location>
</feature>
<sequence length="526" mass="57440">MRQSVQIDFAVVGSGIAGLTISLLAAQHGRVALLTKGMLRDSNSSRAQGGIAAALAADDNPLLHQEDTRITGQELCDSQTVSAIVDEAPDVIRFLQQLGVPFDCDEAGNLCMGREGAHSRRRIVHAGGDATGRLLVEALLPHVARHPHIDIWEHTTVLELLTENGECSGLLAKTVDGQPVWLQTRAVVLATGGLGQLFQYTTNVSGSLGDGFALAYRAGAVLRDMEFVQFHPTALRTDSHPLPLISEAVRGDGAILVNANGERFMHRYDPRQELASRDVVARAIYAEMQTGQDVFLDARAIPNFSGRFPTIYQSCHKIGLDPSTDLLPIAPAAHYTMGGIQTDAHGRTSVNRLFAIGEAASSGLHGANRLASNSLLEGLVMARLAAQELADMTELSTASRLPKTQIDHIQTLNVSLSPWLLKQVQTIMWTHVGIVRNEADLIAAWRQIANWMHDLPDFNRADHHLLTAARLVVEAALWRKESRGAHYRSDFPEPDRLFKTHSLQVLTKQFVQLGSESSLYQLNMEV</sequence>
<dbReference type="PANTHER" id="PTHR42716">
    <property type="entry name" value="L-ASPARTATE OXIDASE"/>
    <property type="match status" value="1"/>
</dbReference>
<dbReference type="GO" id="GO:0034628">
    <property type="term" value="P:'de novo' NAD+ biosynthetic process from L-aspartate"/>
    <property type="evidence" value="ECO:0007669"/>
    <property type="project" value="TreeGrafter"/>
</dbReference>
<evidence type="ECO:0000256" key="1">
    <source>
        <dbReference type="ARBA" id="ARBA00001974"/>
    </source>
</evidence>
<feature type="domain" description="Fumarate reductase/succinate dehydrogenase flavoprotein-like C-terminal" evidence="16">
    <location>
        <begin position="464"/>
        <end position="504"/>
    </location>
</feature>
<dbReference type="GO" id="GO:0008734">
    <property type="term" value="F:L-aspartate oxidase activity"/>
    <property type="evidence" value="ECO:0007669"/>
    <property type="project" value="UniProtKB-UniRule"/>
</dbReference>
<evidence type="ECO:0000256" key="4">
    <source>
        <dbReference type="ARBA" id="ARBA00012173"/>
    </source>
</evidence>
<evidence type="ECO:0000313" key="18">
    <source>
        <dbReference type="Proteomes" id="UP000593802"/>
    </source>
</evidence>
<dbReference type="Pfam" id="PF00890">
    <property type="entry name" value="FAD_binding_2"/>
    <property type="match status" value="1"/>
</dbReference>
<evidence type="ECO:0000259" key="15">
    <source>
        <dbReference type="Pfam" id="PF00890"/>
    </source>
</evidence>
<keyword evidence="14" id="KW-1133">Transmembrane helix</keyword>
<gene>
    <name evidence="17" type="primary">nadB</name>
    <name evidence="17" type="ORF">skT53_13240</name>
</gene>
<evidence type="ECO:0000256" key="9">
    <source>
        <dbReference type="ARBA" id="ARBA00023002"/>
    </source>
</evidence>
<comment type="function">
    <text evidence="13">Catalyzes the oxidation of L-aspartate to iminoaspartate.</text>
</comment>
<keyword evidence="6 13" id="KW-0285">Flavoprotein</keyword>
<dbReference type="Gene3D" id="1.20.58.100">
    <property type="entry name" value="Fumarate reductase/succinate dehydrogenase flavoprotein-like, C-terminal domain"/>
    <property type="match status" value="1"/>
</dbReference>
<dbReference type="RefSeq" id="WP_200760347.1">
    <property type="nucleotide sequence ID" value="NZ_AP023366.1"/>
</dbReference>
<evidence type="ECO:0000256" key="8">
    <source>
        <dbReference type="ARBA" id="ARBA00022827"/>
    </source>
</evidence>
<protein>
    <recommendedName>
        <fullName evidence="5 11">L-aspartate oxidase</fullName>
        <ecNumber evidence="4 11">1.4.3.16</ecNumber>
    </recommendedName>
</protein>
<dbReference type="InterPro" id="IPR037099">
    <property type="entry name" value="Fum_R/Succ_DH_flav-like_C_sf"/>
</dbReference>
<evidence type="ECO:0000256" key="13">
    <source>
        <dbReference type="RuleBase" id="RU362049"/>
    </source>
</evidence>
<dbReference type="FunFam" id="3.90.700.10:FF:000002">
    <property type="entry name" value="L-aspartate oxidase"/>
    <property type="match status" value="1"/>
</dbReference>
<dbReference type="InterPro" id="IPR005288">
    <property type="entry name" value="NadB"/>
</dbReference>
<dbReference type="Gene3D" id="3.90.700.10">
    <property type="entry name" value="Succinate dehydrogenase/fumarate reductase flavoprotein, catalytic domain"/>
    <property type="match status" value="1"/>
</dbReference>
<dbReference type="Proteomes" id="UP000593802">
    <property type="component" value="Chromosome"/>
</dbReference>
<evidence type="ECO:0000256" key="11">
    <source>
        <dbReference type="NCBIfam" id="TIGR00551"/>
    </source>
</evidence>
<dbReference type="PRINTS" id="PR00368">
    <property type="entry name" value="FADPNR"/>
</dbReference>
<dbReference type="UniPathway" id="UPA00253">
    <property type="reaction ID" value="UER00326"/>
</dbReference>
<evidence type="ECO:0000256" key="7">
    <source>
        <dbReference type="ARBA" id="ARBA00022642"/>
    </source>
</evidence>
<keyword evidence="14" id="KW-0472">Membrane</keyword>
<dbReference type="GO" id="GO:0033765">
    <property type="term" value="F:steroid dehydrogenase activity, acting on the CH-CH group of donors"/>
    <property type="evidence" value="ECO:0007669"/>
    <property type="project" value="UniProtKB-ARBA"/>
</dbReference>
<keyword evidence="7 13" id="KW-0662">Pyridine nucleotide biosynthesis</keyword>
<comment type="pathway">
    <text evidence="2 13">Cofactor biosynthesis; NAD(+) biosynthesis; iminoaspartate from L-aspartate (oxidase route): step 1/1.</text>
</comment>
<dbReference type="InterPro" id="IPR027477">
    <property type="entry name" value="Succ_DH/fumarate_Rdtase_cat_sf"/>
</dbReference>
<dbReference type="Gene3D" id="3.50.50.60">
    <property type="entry name" value="FAD/NAD(P)-binding domain"/>
    <property type="match status" value="1"/>
</dbReference>
<proteinExistence type="inferred from homology"/>
<evidence type="ECO:0000256" key="12">
    <source>
        <dbReference type="PIRSR" id="PIRSR000171-1"/>
    </source>
</evidence>
<dbReference type="Pfam" id="PF02910">
    <property type="entry name" value="Succ_DH_flav_C"/>
    <property type="match status" value="1"/>
</dbReference>
<name>A0A7I8DBK2_9BACL</name>
<dbReference type="PANTHER" id="PTHR42716:SF2">
    <property type="entry name" value="L-ASPARTATE OXIDASE, CHLOROPLASTIC"/>
    <property type="match status" value="1"/>
</dbReference>
<keyword evidence="14" id="KW-0812">Transmembrane</keyword>
<organism evidence="17 18">
    <name type="scientific">Effusibacillus dendaii</name>
    <dbReference type="NCBI Taxonomy" id="2743772"/>
    <lineage>
        <taxon>Bacteria</taxon>
        <taxon>Bacillati</taxon>
        <taxon>Bacillota</taxon>
        <taxon>Bacilli</taxon>
        <taxon>Bacillales</taxon>
        <taxon>Alicyclobacillaceae</taxon>
        <taxon>Effusibacillus</taxon>
    </lineage>
</organism>
<reference evidence="17 18" key="1">
    <citation type="submission" date="2020-08" db="EMBL/GenBank/DDBJ databases">
        <title>Complete Genome Sequence of Effusibacillus dendaii Strain skT53, Isolated from Farmland soil.</title>
        <authorList>
            <person name="Konishi T."/>
            <person name="Kawasaki H."/>
        </authorList>
    </citation>
    <scope>NUCLEOTIDE SEQUENCE [LARGE SCALE GENOMIC DNA]</scope>
    <source>
        <strain evidence="18">skT53</strain>
    </source>
</reference>
<dbReference type="NCBIfam" id="NF005701">
    <property type="entry name" value="PRK07512.1"/>
    <property type="match status" value="1"/>
</dbReference>
<keyword evidence="9 13" id="KW-0560">Oxidoreductase</keyword>
<dbReference type="NCBIfam" id="TIGR00551">
    <property type="entry name" value="nadB"/>
    <property type="match status" value="1"/>
</dbReference>
<dbReference type="InterPro" id="IPR003953">
    <property type="entry name" value="FAD-dep_OxRdtase_2_FAD-bd"/>
</dbReference>
<evidence type="ECO:0000256" key="3">
    <source>
        <dbReference type="ARBA" id="ARBA00008562"/>
    </source>
</evidence>
<dbReference type="EMBL" id="AP023366">
    <property type="protein sequence ID" value="BCJ86339.1"/>
    <property type="molecule type" value="Genomic_DNA"/>
</dbReference>
<dbReference type="SUPFAM" id="SSF51905">
    <property type="entry name" value="FAD/NAD(P)-binding domain"/>
    <property type="match status" value="1"/>
</dbReference>
<evidence type="ECO:0000259" key="16">
    <source>
        <dbReference type="Pfam" id="PF02910"/>
    </source>
</evidence>
<evidence type="ECO:0000256" key="14">
    <source>
        <dbReference type="SAM" id="Phobius"/>
    </source>
</evidence>
<keyword evidence="8 13" id="KW-0274">FAD</keyword>
<dbReference type="InterPro" id="IPR036188">
    <property type="entry name" value="FAD/NAD-bd_sf"/>
</dbReference>
<comment type="similarity">
    <text evidence="3 13">Belongs to the FAD-dependent oxidoreductase 2 family. NadB subfamily.</text>
</comment>
<comment type="cofactor">
    <cofactor evidence="1 13">
        <name>FAD</name>
        <dbReference type="ChEBI" id="CHEBI:57692"/>
    </cofactor>
</comment>
<evidence type="ECO:0000256" key="10">
    <source>
        <dbReference type="ARBA" id="ARBA00048305"/>
    </source>
</evidence>
<dbReference type="InterPro" id="IPR015939">
    <property type="entry name" value="Fum_Rdtase/Succ_DH_flav-like_C"/>
</dbReference>
<comment type="subcellular location">
    <subcellularLocation>
        <location evidence="13">Cytoplasm</location>
    </subcellularLocation>
</comment>
<evidence type="ECO:0000256" key="5">
    <source>
        <dbReference type="ARBA" id="ARBA00021901"/>
    </source>
</evidence>
<comment type="catalytic activity">
    <reaction evidence="10">
        <text>L-aspartate + O2 = iminosuccinate + H2O2</text>
        <dbReference type="Rhea" id="RHEA:25876"/>
        <dbReference type="ChEBI" id="CHEBI:15379"/>
        <dbReference type="ChEBI" id="CHEBI:16240"/>
        <dbReference type="ChEBI" id="CHEBI:29991"/>
        <dbReference type="ChEBI" id="CHEBI:77875"/>
        <dbReference type="EC" id="1.4.3.16"/>
    </reaction>
    <physiologicalReaction direction="left-to-right" evidence="10">
        <dbReference type="Rhea" id="RHEA:25877"/>
    </physiologicalReaction>
</comment>
<evidence type="ECO:0000256" key="6">
    <source>
        <dbReference type="ARBA" id="ARBA00022630"/>
    </source>
</evidence>
<feature type="transmembrane region" description="Helical" evidence="14">
    <location>
        <begin position="7"/>
        <end position="26"/>
    </location>
</feature>
<accession>A0A7I8DBK2</accession>